<evidence type="ECO:0000313" key="2">
    <source>
        <dbReference type="Proteomes" id="UP001152484"/>
    </source>
</evidence>
<name>A0A9P0ZPY4_CUSEU</name>
<comment type="caution">
    <text evidence="1">The sequence shown here is derived from an EMBL/GenBank/DDBJ whole genome shotgun (WGS) entry which is preliminary data.</text>
</comment>
<reference evidence="1" key="1">
    <citation type="submission" date="2022-07" db="EMBL/GenBank/DDBJ databases">
        <authorList>
            <person name="Macas J."/>
            <person name="Novak P."/>
            <person name="Neumann P."/>
        </authorList>
    </citation>
    <scope>NUCLEOTIDE SEQUENCE</scope>
</reference>
<keyword evidence="2" id="KW-1185">Reference proteome</keyword>
<dbReference type="InterPro" id="IPR036322">
    <property type="entry name" value="WD40_repeat_dom_sf"/>
</dbReference>
<dbReference type="SUPFAM" id="SSF50978">
    <property type="entry name" value="WD40 repeat-like"/>
    <property type="match status" value="1"/>
</dbReference>
<organism evidence="1 2">
    <name type="scientific">Cuscuta europaea</name>
    <name type="common">European dodder</name>
    <dbReference type="NCBI Taxonomy" id="41803"/>
    <lineage>
        <taxon>Eukaryota</taxon>
        <taxon>Viridiplantae</taxon>
        <taxon>Streptophyta</taxon>
        <taxon>Embryophyta</taxon>
        <taxon>Tracheophyta</taxon>
        <taxon>Spermatophyta</taxon>
        <taxon>Magnoliopsida</taxon>
        <taxon>eudicotyledons</taxon>
        <taxon>Gunneridae</taxon>
        <taxon>Pentapetalae</taxon>
        <taxon>asterids</taxon>
        <taxon>lamiids</taxon>
        <taxon>Solanales</taxon>
        <taxon>Convolvulaceae</taxon>
        <taxon>Cuscuteae</taxon>
        <taxon>Cuscuta</taxon>
        <taxon>Cuscuta subgen. Cuscuta</taxon>
    </lineage>
</organism>
<sequence>MFIPGNKYAVVGAKGGTLEILDVRSVTCINVVEVHGGSVHSIAATPDGTGGFITGSADNDIFQHQVLGVKVKPKVWPGIFHGFSQSFPVIEWPQTACSIYGCFIRWRYAC</sequence>
<dbReference type="EMBL" id="CAMAPE010000050">
    <property type="protein sequence ID" value="CAH9106672.1"/>
    <property type="molecule type" value="Genomic_DNA"/>
</dbReference>
<dbReference type="AlphaFoldDB" id="A0A9P0ZPY4"/>
<dbReference type="Gene3D" id="2.130.10.10">
    <property type="entry name" value="YVTN repeat-like/Quinoprotein amine dehydrogenase"/>
    <property type="match status" value="1"/>
</dbReference>
<accession>A0A9P0ZPY4</accession>
<dbReference type="InterPro" id="IPR015943">
    <property type="entry name" value="WD40/YVTN_repeat-like_dom_sf"/>
</dbReference>
<protein>
    <submittedName>
        <fullName evidence="1">Uncharacterized protein</fullName>
    </submittedName>
</protein>
<proteinExistence type="predicted"/>
<evidence type="ECO:0000313" key="1">
    <source>
        <dbReference type="EMBL" id="CAH9106672.1"/>
    </source>
</evidence>
<gene>
    <name evidence="1" type="ORF">CEURO_LOCUS17405</name>
</gene>
<dbReference type="Proteomes" id="UP001152484">
    <property type="component" value="Unassembled WGS sequence"/>
</dbReference>
<dbReference type="OrthoDB" id="1736580at2759"/>